<evidence type="ECO:0000313" key="2">
    <source>
        <dbReference type="Proteomes" id="UP000324222"/>
    </source>
</evidence>
<gene>
    <name evidence="1" type="ORF">E2C01_095214</name>
</gene>
<reference evidence="1 2" key="1">
    <citation type="submission" date="2019-05" db="EMBL/GenBank/DDBJ databases">
        <title>Another draft genome of Portunus trituberculatus and its Hox gene families provides insights of decapod evolution.</title>
        <authorList>
            <person name="Jeong J.-H."/>
            <person name="Song I."/>
            <person name="Kim S."/>
            <person name="Choi T."/>
            <person name="Kim D."/>
            <person name="Ryu S."/>
            <person name="Kim W."/>
        </authorList>
    </citation>
    <scope>NUCLEOTIDE SEQUENCE [LARGE SCALE GENOMIC DNA]</scope>
    <source>
        <tissue evidence="1">Muscle</tissue>
    </source>
</reference>
<sequence length="101" mass="10922">MARSKLYRQHVRVFILWASGSECGCGNGGTTLVSLRTSWPSREALRRRSYIPIVITAIPGLPYCLGAHLGPVTGVGTLSTLGTLRISTHSAGWDGRRPCLK</sequence>
<organism evidence="1 2">
    <name type="scientific">Portunus trituberculatus</name>
    <name type="common">Swimming crab</name>
    <name type="synonym">Neptunus trituberculatus</name>
    <dbReference type="NCBI Taxonomy" id="210409"/>
    <lineage>
        <taxon>Eukaryota</taxon>
        <taxon>Metazoa</taxon>
        <taxon>Ecdysozoa</taxon>
        <taxon>Arthropoda</taxon>
        <taxon>Crustacea</taxon>
        <taxon>Multicrustacea</taxon>
        <taxon>Malacostraca</taxon>
        <taxon>Eumalacostraca</taxon>
        <taxon>Eucarida</taxon>
        <taxon>Decapoda</taxon>
        <taxon>Pleocyemata</taxon>
        <taxon>Brachyura</taxon>
        <taxon>Eubrachyura</taxon>
        <taxon>Portunoidea</taxon>
        <taxon>Portunidae</taxon>
        <taxon>Portuninae</taxon>
        <taxon>Portunus</taxon>
    </lineage>
</organism>
<dbReference type="EMBL" id="VSRR010119829">
    <property type="protein sequence ID" value="MPC99778.1"/>
    <property type="molecule type" value="Genomic_DNA"/>
</dbReference>
<dbReference type="AlphaFoldDB" id="A0A5B7K3M1"/>
<dbReference type="Proteomes" id="UP000324222">
    <property type="component" value="Unassembled WGS sequence"/>
</dbReference>
<keyword evidence="2" id="KW-1185">Reference proteome</keyword>
<protein>
    <submittedName>
        <fullName evidence="1">Uncharacterized protein</fullName>
    </submittedName>
</protein>
<accession>A0A5B7K3M1</accession>
<comment type="caution">
    <text evidence="1">The sequence shown here is derived from an EMBL/GenBank/DDBJ whole genome shotgun (WGS) entry which is preliminary data.</text>
</comment>
<evidence type="ECO:0000313" key="1">
    <source>
        <dbReference type="EMBL" id="MPC99778.1"/>
    </source>
</evidence>
<proteinExistence type="predicted"/>
<name>A0A5B7K3M1_PORTR</name>